<gene>
    <name evidence="2" type="ORF">EZS27_015123</name>
</gene>
<dbReference type="InterPro" id="IPR011146">
    <property type="entry name" value="HIT-like"/>
</dbReference>
<dbReference type="Gene3D" id="3.30.428.10">
    <property type="entry name" value="HIT-like"/>
    <property type="match status" value="1"/>
</dbReference>
<protein>
    <recommendedName>
        <fullName evidence="1">HIT domain-containing protein</fullName>
    </recommendedName>
</protein>
<dbReference type="GO" id="GO:0006790">
    <property type="term" value="P:sulfur compound metabolic process"/>
    <property type="evidence" value="ECO:0007669"/>
    <property type="project" value="TreeGrafter"/>
</dbReference>
<dbReference type="AlphaFoldDB" id="A0A5J4RUV8"/>
<dbReference type="PANTHER" id="PTHR47670">
    <property type="entry name" value="ADENYLYLSULFATASE HINT3"/>
    <property type="match status" value="1"/>
</dbReference>
<dbReference type="Pfam" id="PF04677">
    <property type="entry name" value="CwfJ_C_1"/>
    <property type="match status" value="1"/>
</dbReference>
<proteinExistence type="predicted"/>
<dbReference type="PANTHER" id="PTHR47670:SF1">
    <property type="entry name" value="ADENYLYLSULFATASE HINT3"/>
    <property type="match status" value="1"/>
</dbReference>
<evidence type="ECO:0000259" key="1">
    <source>
        <dbReference type="PROSITE" id="PS51084"/>
    </source>
</evidence>
<name>A0A5J4RUV8_9ZZZZ</name>
<reference evidence="2" key="1">
    <citation type="submission" date="2019-03" db="EMBL/GenBank/DDBJ databases">
        <title>Single cell metagenomics reveals metabolic interactions within the superorganism composed of flagellate Streblomastix strix and complex community of Bacteroidetes bacteria on its surface.</title>
        <authorList>
            <person name="Treitli S.C."/>
            <person name="Kolisko M."/>
            <person name="Husnik F."/>
            <person name="Keeling P."/>
            <person name="Hampl V."/>
        </authorList>
    </citation>
    <scope>NUCLEOTIDE SEQUENCE</scope>
    <source>
        <strain evidence="2">STM</strain>
    </source>
</reference>
<dbReference type="InterPro" id="IPR036265">
    <property type="entry name" value="HIT-like_sf"/>
</dbReference>
<evidence type="ECO:0000313" key="2">
    <source>
        <dbReference type="EMBL" id="KAA6336741.1"/>
    </source>
</evidence>
<accession>A0A5J4RUV8</accession>
<organism evidence="2">
    <name type="scientific">termite gut metagenome</name>
    <dbReference type="NCBI Taxonomy" id="433724"/>
    <lineage>
        <taxon>unclassified sequences</taxon>
        <taxon>metagenomes</taxon>
        <taxon>organismal metagenomes</taxon>
    </lineage>
</organism>
<dbReference type="PROSITE" id="PS51084">
    <property type="entry name" value="HIT_2"/>
    <property type="match status" value="1"/>
</dbReference>
<dbReference type="GO" id="GO:0009150">
    <property type="term" value="P:purine ribonucleotide metabolic process"/>
    <property type="evidence" value="ECO:0007669"/>
    <property type="project" value="TreeGrafter"/>
</dbReference>
<feature type="domain" description="HIT" evidence="1">
    <location>
        <begin position="12"/>
        <end position="121"/>
    </location>
</feature>
<comment type="caution">
    <text evidence="2">The sequence shown here is derived from an EMBL/GenBank/DDBJ whole genome shotgun (WGS) entry which is preliminary data.</text>
</comment>
<sequence>MESECVLCDIVKDISRRRKQIENTILYEDNNFVIIPALGPLYSGHVLIVSKQHYKNIAQMPLYAINECLSLMNSITNQLKETFPNMIFSEHGACSEEERGGCCIIHAHLQCIPLENNESLNNIDLFVEKTSISNFSEVITYNKPYLYINKHGTHNFYISEQVPSQLIRKIIYANNGRTDWDWKEDKKPNMIHETIELWKNFK</sequence>
<dbReference type="GO" id="GO:0047627">
    <property type="term" value="F:adenylylsulfatase activity"/>
    <property type="evidence" value="ECO:0007669"/>
    <property type="project" value="TreeGrafter"/>
</dbReference>
<dbReference type="InterPro" id="IPR006768">
    <property type="entry name" value="Cwf19-like_C_dom-1"/>
</dbReference>
<dbReference type="SUPFAM" id="SSF54197">
    <property type="entry name" value="HIT-like"/>
    <property type="match status" value="1"/>
</dbReference>
<dbReference type="EMBL" id="SNRY01000765">
    <property type="protein sequence ID" value="KAA6336741.1"/>
    <property type="molecule type" value="Genomic_DNA"/>
</dbReference>